<evidence type="ECO:0000313" key="3">
    <source>
        <dbReference type="Proteomes" id="UP001499895"/>
    </source>
</evidence>
<proteinExistence type="predicted"/>
<keyword evidence="3" id="KW-1185">Reference proteome</keyword>
<accession>A0ABP3JY71</accession>
<sequence length="192" mass="20612">MSTDQTLHAPWGLVNPAFWHTGGTPSALARPEPESAAAAVGQTEAPPPPAEYRWQIAAITAACVPPIDPQRLAAANVEAERIDREFTATFGAAHSHTINVRELRGWIAHLMGQPAAAARWYLHTTGLQAQVWGTEHEFTRASAERAVQQWSGVTDPTERLALGSELLPMLRVVTGETSDATRAVRAVVGPSV</sequence>
<evidence type="ECO:0000313" key="2">
    <source>
        <dbReference type="EMBL" id="GAA0464581.1"/>
    </source>
</evidence>
<dbReference type="RefSeq" id="WP_344090174.1">
    <property type="nucleotide sequence ID" value="NZ_BAAAHB010000026.1"/>
</dbReference>
<dbReference type="Proteomes" id="UP001499895">
    <property type="component" value="Unassembled WGS sequence"/>
</dbReference>
<feature type="region of interest" description="Disordered" evidence="1">
    <location>
        <begin position="24"/>
        <end position="47"/>
    </location>
</feature>
<evidence type="ECO:0000256" key="1">
    <source>
        <dbReference type="SAM" id="MobiDB-lite"/>
    </source>
</evidence>
<name>A0ABP3JY71_9ACTN</name>
<dbReference type="EMBL" id="BAAAHB010000026">
    <property type="protein sequence ID" value="GAA0464581.1"/>
    <property type="molecule type" value="Genomic_DNA"/>
</dbReference>
<comment type="caution">
    <text evidence="2">The sequence shown here is derived from an EMBL/GenBank/DDBJ whole genome shotgun (WGS) entry which is preliminary data.</text>
</comment>
<gene>
    <name evidence="2" type="ORF">GCM10009544_28670</name>
</gene>
<organism evidence="2 3">
    <name type="scientific">Streptomyces stramineus</name>
    <dbReference type="NCBI Taxonomy" id="173861"/>
    <lineage>
        <taxon>Bacteria</taxon>
        <taxon>Bacillati</taxon>
        <taxon>Actinomycetota</taxon>
        <taxon>Actinomycetes</taxon>
        <taxon>Kitasatosporales</taxon>
        <taxon>Streptomycetaceae</taxon>
        <taxon>Streptomyces</taxon>
    </lineage>
</organism>
<protein>
    <submittedName>
        <fullName evidence="2">Uncharacterized protein</fullName>
    </submittedName>
</protein>
<reference evidence="3" key="1">
    <citation type="journal article" date="2019" name="Int. J. Syst. Evol. Microbiol.">
        <title>The Global Catalogue of Microorganisms (GCM) 10K type strain sequencing project: providing services to taxonomists for standard genome sequencing and annotation.</title>
        <authorList>
            <consortium name="The Broad Institute Genomics Platform"/>
            <consortium name="The Broad Institute Genome Sequencing Center for Infectious Disease"/>
            <person name="Wu L."/>
            <person name="Ma J."/>
        </authorList>
    </citation>
    <scope>NUCLEOTIDE SEQUENCE [LARGE SCALE GENOMIC DNA]</scope>
    <source>
        <strain evidence="3">JCM 10649</strain>
    </source>
</reference>